<feature type="transmembrane region" description="Helical" evidence="6">
    <location>
        <begin position="43"/>
        <end position="64"/>
    </location>
</feature>
<dbReference type="PANTHER" id="PTHR30250">
    <property type="entry name" value="PST FAMILY PREDICTED COLANIC ACID TRANSPORTER"/>
    <property type="match status" value="1"/>
</dbReference>
<evidence type="ECO:0000313" key="7">
    <source>
        <dbReference type="EMBL" id="GCF15394.1"/>
    </source>
</evidence>
<keyword evidence="3 6" id="KW-0812">Transmembrane</keyword>
<keyword evidence="5 6" id="KW-0472">Membrane</keyword>
<reference evidence="7 8" key="1">
    <citation type="submission" date="2019-02" db="EMBL/GenBank/DDBJ databases">
        <title>Haloarcula mannanilyticum sp. nov., a mannan degrading haloarchaeon isolated from commercial salt.</title>
        <authorList>
            <person name="Enomoto S."/>
            <person name="Shimane Y."/>
            <person name="Kamekura M."/>
            <person name="Ito T."/>
            <person name="Moriya O."/>
            <person name="Ihara K."/>
            <person name="Takahashi-Ando N."/>
            <person name="Fukushima Y."/>
            <person name="Yoshida Y."/>
            <person name="Usama R."/>
            <person name="Takai K."/>
            <person name="Minegishi H."/>
        </authorList>
    </citation>
    <scope>NUCLEOTIDE SEQUENCE [LARGE SCALE GENOMIC DNA]</scope>
    <source>
        <strain evidence="7 8">MD130-1</strain>
    </source>
</reference>
<protein>
    <submittedName>
        <fullName evidence="7">Uncharacterized protein</fullName>
    </submittedName>
</protein>
<keyword evidence="8" id="KW-1185">Reference proteome</keyword>
<feature type="transmembrane region" description="Helical" evidence="6">
    <location>
        <begin position="12"/>
        <end position="31"/>
    </location>
</feature>
<evidence type="ECO:0000256" key="2">
    <source>
        <dbReference type="ARBA" id="ARBA00022475"/>
    </source>
</evidence>
<organism evidence="7 8">
    <name type="scientific">Haloarcula mannanilytica</name>
    <dbReference type="NCBI Taxonomy" id="2509225"/>
    <lineage>
        <taxon>Archaea</taxon>
        <taxon>Methanobacteriati</taxon>
        <taxon>Methanobacteriota</taxon>
        <taxon>Stenosarchaea group</taxon>
        <taxon>Halobacteria</taxon>
        <taxon>Halobacteriales</taxon>
        <taxon>Haloarculaceae</taxon>
        <taxon>Haloarcula</taxon>
    </lineage>
</organism>
<dbReference type="Proteomes" id="UP000304382">
    <property type="component" value="Unassembled WGS sequence"/>
</dbReference>
<comment type="subcellular location">
    <subcellularLocation>
        <location evidence="1">Cell membrane</location>
        <topology evidence="1">Multi-pass membrane protein</topology>
    </subcellularLocation>
</comment>
<dbReference type="InterPro" id="IPR050833">
    <property type="entry name" value="Poly_Biosynth_Transport"/>
</dbReference>
<name>A0A4C2ELG9_9EURY</name>
<proteinExistence type="predicted"/>
<accession>A0A4C2ELG9</accession>
<sequence length="216" mass="23929">MKKLFQSVTKWIFVVTVPLFFTIAFFPESTIKLTFGSDYIEGAAALSVVTVGFFTHSIAGLNGATMTSLGNTKMIMYDNIIVAIINFGLNVLLIPQYPLLGAAVATAVAYSILNVLYSYQLYTRTGLHPFTVQFGEMAIMATVFIISGKAIGSYFSPMSNLGFLSFILISSLVYFVIVLRFMTITDAEKELGDAVEQKGIDLRWGKIFFKLIRKYP</sequence>
<evidence type="ECO:0000256" key="6">
    <source>
        <dbReference type="SAM" id="Phobius"/>
    </source>
</evidence>
<evidence type="ECO:0000313" key="8">
    <source>
        <dbReference type="Proteomes" id="UP000304382"/>
    </source>
</evidence>
<feature type="transmembrane region" description="Helical" evidence="6">
    <location>
        <begin position="161"/>
        <end position="182"/>
    </location>
</feature>
<dbReference type="AlphaFoldDB" id="A0A4C2ELG9"/>
<evidence type="ECO:0000256" key="1">
    <source>
        <dbReference type="ARBA" id="ARBA00004651"/>
    </source>
</evidence>
<evidence type="ECO:0000256" key="4">
    <source>
        <dbReference type="ARBA" id="ARBA00022989"/>
    </source>
</evidence>
<evidence type="ECO:0000256" key="3">
    <source>
        <dbReference type="ARBA" id="ARBA00022692"/>
    </source>
</evidence>
<feature type="transmembrane region" description="Helical" evidence="6">
    <location>
        <begin position="100"/>
        <end position="122"/>
    </location>
</feature>
<dbReference type="EMBL" id="BIXZ01000008">
    <property type="protein sequence ID" value="GCF15394.1"/>
    <property type="molecule type" value="Genomic_DNA"/>
</dbReference>
<keyword evidence="4 6" id="KW-1133">Transmembrane helix</keyword>
<comment type="caution">
    <text evidence="7">The sequence shown here is derived from an EMBL/GenBank/DDBJ whole genome shotgun (WGS) entry which is preliminary data.</text>
</comment>
<dbReference type="GO" id="GO:0005886">
    <property type="term" value="C:plasma membrane"/>
    <property type="evidence" value="ECO:0007669"/>
    <property type="project" value="UniProtKB-SubCell"/>
</dbReference>
<keyword evidence="2" id="KW-1003">Cell membrane</keyword>
<dbReference type="PANTHER" id="PTHR30250:SF27">
    <property type="entry name" value="POLYSACCHARIDE BIOSYNTHESIS PROTEIN"/>
    <property type="match status" value="1"/>
</dbReference>
<gene>
    <name evidence="7" type="ORF">Harman_33290</name>
</gene>
<evidence type="ECO:0000256" key="5">
    <source>
        <dbReference type="ARBA" id="ARBA00023136"/>
    </source>
</evidence>
<feature type="transmembrane region" description="Helical" evidence="6">
    <location>
        <begin position="134"/>
        <end position="155"/>
    </location>
</feature>
<feature type="transmembrane region" description="Helical" evidence="6">
    <location>
        <begin position="76"/>
        <end position="94"/>
    </location>
</feature>